<feature type="transmembrane region" description="Helical" evidence="7">
    <location>
        <begin position="53"/>
        <end position="72"/>
    </location>
</feature>
<evidence type="ECO:0000256" key="4">
    <source>
        <dbReference type="ARBA" id="ARBA00022989"/>
    </source>
</evidence>
<evidence type="ECO:0008006" key="9">
    <source>
        <dbReference type="Google" id="ProtNLM"/>
    </source>
</evidence>
<evidence type="ECO:0000256" key="1">
    <source>
        <dbReference type="ARBA" id="ARBA00004651"/>
    </source>
</evidence>
<dbReference type="CDD" id="cd06580">
    <property type="entry name" value="TM_PBP1_transp_TpRbsC_like"/>
    <property type="match status" value="1"/>
</dbReference>
<keyword evidence="4 7" id="KW-1133">Transmembrane helix</keyword>
<accession>A0A6J4VEH4</accession>
<feature type="transmembrane region" description="Helical" evidence="7">
    <location>
        <begin position="318"/>
        <end position="339"/>
    </location>
</feature>
<evidence type="ECO:0000256" key="3">
    <source>
        <dbReference type="ARBA" id="ARBA00022692"/>
    </source>
</evidence>
<reference evidence="8" key="1">
    <citation type="submission" date="2020-02" db="EMBL/GenBank/DDBJ databases">
        <authorList>
            <person name="Meier V. D."/>
        </authorList>
    </citation>
    <scope>NUCLEOTIDE SEQUENCE</scope>
    <source>
        <strain evidence="8">AVDCRST_MAG33</strain>
    </source>
</reference>
<sequence length="374" mass="37990">MSQLRGGAQAIGLSLLAILAAFVVGAVIILVTGGNPVTAYRALIDGSLGSDRAIAETLIAATPLALGGLAFAVASRAGLFNIGVEGQLFIGSLAAGLVAATDLGLPAVLHLTIVVIIAMVFGGLWGAIPGALLARTGASVVITTIMLNYISYRISSYAVRQDDLLPVDPEQSGTNRALDSARFDIFVDGTRLHIGVILVPIAAVAIWLVLFRTTFGYRLRTVGLSRGASDYAGISWGWMIVVTMALSGALAGLAGAADLAGVSGRHTNPNPGYGFTAIAVALAGRNHPAGVVLAALLFGMLSSGAIRMQSVAGTSSQLVQILQALVILAVAATGAIAHYRLGRFLNRGGPLTPASNSGTGTTGTTTPQTVGDRP</sequence>
<protein>
    <recommendedName>
        <fullName evidence="9">Nucleoside ABC transporter, permease protein 1</fullName>
    </recommendedName>
</protein>
<dbReference type="PANTHER" id="PTHR47089:SF1">
    <property type="entry name" value="GUANOSINE ABC TRANSPORTER PERMEASE PROTEIN NUPP"/>
    <property type="match status" value="1"/>
</dbReference>
<dbReference type="GO" id="GO:0005886">
    <property type="term" value="C:plasma membrane"/>
    <property type="evidence" value="ECO:0007669"/>
    <property type="project" value="UniProtKB-SubCell"/>
</dbReference>
<dbReference type="InterPro" id="IPR001851">
    <property type="entry name" value="ABC_transp_permease"/>
</dbReference>
<keyword evidence="5 7" id="KW-0472">Membrane</keyword>
<dbReference type="Pfam" id="PF02653">
    <property type="entry name" value="BPD_transp_2"/>
    <property type="match status" value="1"/>
</dbReference>
<organism evidence="8">
    <name type="scientific">uncultured Thermomicrobiales bacterium</name>
    <dbReference type="NCBI Taxonomy" id="1645740"/>
    <lineage>
        <taxon>Bacteria</taxon>
        <taxon>Pseudomonadati</taxon>
        <taxon>Thermomicrobiota</taxon>
        <taxon>Thermomicrobia</taxon>
        <taxon>Thermomicrobiales</taxon>
        <taxon>environmental samples</taxon>
    </lineage>
</organism>
<evidence type="ECO:0000256" key="5">
    <source>
        <dbReference type="ARBA" id="ARBA00023136"/>
    </source>
</evidence>
<evidence type="ECO:0000256" key="7">
    <source>
        <dbReference type="SAM" id="Phobius"/>
    </source>
</evidence>
<dbReference type="EMBL" id="CADCWK010000401">
    <property type="protein sequence ID" value="CAA9577124.1"/>
    <property type="molecule type" value="Genomic_DNA"/>
</dbReference>
<proteinExistence type="predicted"/>
<keyword evidence="2" id="KW-1003">Cell membrane</keyword>
<feature type="transmembrane region" description="Helical" evidence="7">
    <location>
        <begin position="79"/>
        <end position="101"/>
    </location>
</feature>
<gene>
    <name evidence="8" type="ORF">AVDCRST_MAG33-3180</name>
</gene>
<feature type="region of interest" description="Disordered" evidence="6">
    <location>
        <begin position="351"/>
        <end position="374"/>
    </location>
</feature>
<dbReference type="GO" id="GO:0022857">
    <property type="term" value="F:transmembrane transporter activity"/>
    <property type="evidence" value="ECO:0007669"/>
    <property type="project" value="InterPro"/>
</dbReference>
<feature type="transmembrane region" description="Helical" evidence="7">
    <location>
        <begin position="231"/>
        <end position="253"/>
    </location>
</feature>
<name>A0A6J4VEH4_9BACT</name>
<feature type="transmembrane region" description="Helical" evidence="7">
    <location>
        <begin position="192"/>
        <end position="211"/>
    </location>
</feature>
<feature type="transmembrane region" description="Helical" evidence="7">
    <location>
        <begin position="132"/>
        <end position="152"/>
    </location>
</feature>
<keyword evidence="3 7" id="KW-0812">Transmembrane</keyword>
<comment type="subcellular location">
    <subcellularLocation>
        <location evidence="1">Cell membrane</location>
        <topology evidence="1">Multi-pass membrane protein</topology>
    </subcellularLocation>
</comment>
<evidence type="ECO:0000313" key="8">
    <source>
        <dbReference type="EMBL" id="CAA9577124.1"/>
    </source>
</evidence>
<feature type="transmembrane region" description="Helical" evidence="7">
    <location>
        <begin position="12"/>
        <end position="33"/>
    </location>
</feature>
<feature type="transmembrane region" description="Helical" evidence="7">
    <location>
        <begin position="107"/>
        <end position="125"/>
    </location>
</feature>
<evidence type="ECO:0000256" key="6">
    <source>
        <dbReference type="SAM" id="MobiDB-lite"/>
    </source>
</evidence>
<dbReference type="AlphaFoldDB" id="A0A6J4VEH4"/>
<dbReference type="PANTHER" id="PTHR47089">
    <property type="entry name" value="ABC TRANSPORTER, PERMEASE PROTEIN"/>
    <property type="match status" value="1"/>
</dbReference>
<evidence type="ECO:0000256" key="2">
    <source>
        <dbReference type="ARBA" id="ARBA00022475"/>
    </source>
</evidence>